<dbReference type="Proteomes" id="UP000235392">
    <property type="component" value="Unassembled WGS sequence"/>
</dbReference>
<protein>
    <recommendedName>
        <fullName evidence="4">Ig-like domain-containing protein</fullName>
    </recommendedName>
</protein>
<keyword evidence="1" id="KW-0732">Signal</keyword>
<proteinExistence type="predicted"/>
<name>A0A2N5VD32_9BASI</name>
<dbReference type="AlphaFoldDB" id="A0A2N5VD32"/>
<dbReference type="EMBL" id="PGCI01000027">
    <property type="protein sequence ID" value="PLW47892.1"/>
    <property type="molecule type" value="Genomic_DNA"/>
</dbReference>
<sequence length="194" mass="21685">MFLQAGILYKFWLLSATVMVGTLMAIANPVEATGPEKLAVGRGPLGTSSLTRRAPALITAQCTGGFGNLDPISKIPPNTVACMSGKRPVVCPSSTCSFRDEQYNMRPISWHDYRFVQCTQQFGNRLSGKRVYARSIWVTDDPQMIFIKGSEDFNGRTQQLYKCEVDQIRNGNSKTPWCDWCQDYPFKMAPIPQS</sequence>
<feature type="chain" id="PRO_5014801559" description="Ig-like domain-containing protein" evidence="1">
    <location>
        <begin position="33"/>
        <end position="194"/>
    </location>
</feature>
<reference evidence="2 3" key="1">
    <citation type="submission" date="2017-11" db="EMBL/GenBank/DDBJ databases">
        <title>De novo assembly and phasing of dikaryotic genomes from two isolates of Puccinia coronata f. sp. avenae, the causal agent of oat crown rust.</title>
        <authorList>
            <person name="Miller M.E."/>
            <person name="Zhang Y."/>
            <person name="Omidvar V."/>
            <person name="Sperschneider J."/>
            <person name="Schwessinger B."/>
            <person name="Raley C."/>
            <person name="Palmer J.M."/>
            <person name="Garnica D."/>
            <person name="Upadhyaya N."/>
            <person name="Rathjen J."/>
            <person name="Taylor J.M."/>
            <person name="Park R.F."/>
            <person name="Dodds P.N."/>
            <person name="Hirsch C.D."/>
            <person name="Kianian S.F."/>
            <person name="Figueroa M."/>
        </authorList>
    </citation>
    <scope>NUCLEOTIDE SEQUENCE [LARGE SCALE GENOMIC DNA]</scope>
    <source>
        <strain evidence="2">12SD80</strain>
    </source>
</reference>
<evidence type="ECO:0000313" key="3">
    <source>
        <dbReference type="Proteomes" id="UP000235392"/>
    </source>
</evidence>
<organism evidence="2 3">
    <name type="scientific">Puccinia coronata f. sp. avenae</name>
    <dbReference type="NCBI Taxonomy" id="200324"/>
    <lineage>
        <taxon>Eukaryota</taxon>
        <taxon>Fungi</taxon>
        <taxon>Dikarya</taxon>
        <taxon>Basidiomycota</taxon>
        <taxon>Pucciniomycotina</taxon>
        <taxon>Pucciniomycetes</taxon>
        <taxon>Pucciniales</taxon>
        <taxon>Pucciniaceae</taxon>
        <taxon>Puccinia</taxon>
    </lineage>
</organism>
<feature type="signal peptide" evidence="1">
    <location>
        <begin position="1"/>
        <end position="32"/>
    </location>
</feature>
<evidence type="ECO:0000313" key="2">
    <source>
        <dbReference type="EMBL" id="PLW47892.1"/>
    </source>
</evidence>
<comment type="caution">
    <text evidence="2">The sequence shown here is derived from an EMBL/GenBank/DDBJ whole genome shotgun (WGS) entry which is preliminary data.</text>
</comment>
<accession>A0A2N5VD32</accession>
<gene>
    <name evidence="2" type="ORF">PCASD_04913</name>
</gene>
<evidence type="ECO:0008006" key="4">
    <source>
        <dbReference type="Google" id="ProtNLM"/>
    </source>
</evidence>
<evidence type="ECO:0000256" key="1">
    <source>
        <dbReference type="SAM" id="SignalP"/>
    </source>
</evidence>